<gene>
    <name evidence="3" type="ORF">SAMN05443575_1560</name>
</gene>
<dbReference type="RefSeq" id="WP_073388264.1">
    <property type="nucleotide sequence ID" value="NZ_FQVU01000002.1"/>
</dbReference>
<accession>A0A1M5HLK9</accession>
<keyword evidence="4" id="KW-1185">Reference proteome</keyword>
<feature type="compositionally biased region" description="Low complexity" evidence="2">
    <location>
        <begin position="436"/>
        <end position="453"/>
    </location>
</feature>
<evidence type="ECO:0000313" key="4">
    <source>
        <dbReference type="Proteomes" id="UP000186132"/>
    </source>
</evidence>
<reference evidence="3 4" key="1">
    <citation type="submission" date="2016-11" db="EMBL/GenBank/DDBJ databases">
        <authorList>
            <person name="Jaros S."/>
            <person name="Januszkiewicz K."/>
            <person name="Wedrychowicz H."/>
        </authorList>
    </citation>
    <scope>NUCLEOTIDE SEQUENCE [LARGE SCALE GENOMIC DNA]</scope>
    <source>
        <strain evidence="3 4">DSM 45627</strain>
    </source>
</reference>
<protein>
    <submittedName>
        <fullName evidence="3">Chromosome segregation ATPase</fullName>
    </submittedName>
</protein>
<organism evidence="3 4">
    <name type="scientific">Jatrophihabitans endophyticus</name>
    <dbReference type="NCBI Taxonomy" id="1206085"/>
    <lineage>
        <taxon>Bacteria</taxon>
        <taxon>Bacillati</taxon>
        <taxon>Actinomycetota</taxon>
        <taxon>Actinomycetes</taxon>
        <taxon>Jatrophihabitantales</taxon>
        <taxon>Jatrophihabitantaceae</taxon>
        <taxon>Jatrophihabitans</taxon>
    </lineage>
</organism>
<feature type="region of interest" description="Disordered" evidence="2">
    <location>
        <begin position="436"/>
        <end position="464"/>
    </location>
</feature>
<proteinExistence type="predicted"/>
<name>A0A1M5HLK9_9ACTN</name>
<feature type="coiled-coil region" evidence="1">
    <location>
        <begin position="881"/>
        <end position="915"/>
    </location>
</feature>
<evidence type="ECO:0000256" key="2">
    <source>
        <dbReference type="SAM" id="MobiDB-lite"/>
    </source>
</evidence>
<dbReference type="OrthoDB" id="3202351at2"/>
<sequence length="1507" mass="161374">MYEINRARLVGIGPRGARYADVTLDLSGIGAPVGQATLLGPILRRPSPVSLLMLENGGGKTVLLKLLFSVVLPGRRRTVGGASLDKFVSDTDTGHVALEWMNVTTGDLVVTGKVFQRRNRVPAGTNPLVEAWYSFRPTDGMLTFDTLPVADTGRRRRLEGYRDEVREIGQADPSVQVAWIGEDQGQWVTHLRSLGLEPDLFDIQRRMNVDEGDAANAFAFKSSAEFIEWLLTIVSEPEDSVAVADNFEKWSATLAERDSMLLERDFLDGAIAGLDVLAGAHQEDADTAARAAAARTSAQQLAAALAARHVQETRAEETLQGELAEAETFHAPRTTERDRATQVIREVRRQTLRLRQQQTEAEAGEVRDRLARQQLVAAGWTVVPKLAESVTAQARAEEAAQLLEAADSEAAPTLRRRDQAAARLLAGLDAAATTAQTDATDAETRAATRTADAADADGERSSALETASRLEERAKQMKRVVDDAAAKVAAAVASGLARPGTTPRSVPDEAAAAGEVNDAAQLELADRERADADAATALKDATDEERRKRDIAQAAVARRHTAVDAAHTAEEHTRRVAALPAVHQAVGGDEPLLVTAFDDRVDAITAALQDDMDAHTDALDELRGHQRDDQRVLDALGDGGLLPPRSEVERALGKLTEAGIAAHSGWRYLSGAAAPGERPELVAAHPDLADGIVVTDPSQLPAAREVLLEARLLPAAAVTIGSGAALLQLVTVADDRFVVEASPAMYDEQAAAERRDQILSVMAARSESITSTTRQVQELSAARATIAAWRADHPAGHLAALQATAAETTAVADAAQVAHAAAAHRVTEAEQDRQTATEQLGRARDGERAAADRVKDLAMLADAVRAAEQVEADLPGLHDAAAAARRAAEDAETRRDQALAEAEQLRADRSRRRDEAARLRHAMAGVETSTRAVDVQPPTETVAELTAAYDAAAANYRAAAPAEELKIAADKAAETAQSLHRELAMRPVDHLQAARELLAGPDGAAPSLWARAAELAQQQVQALTRRVEEVAVRVGEARTAYADSAPGDGSGSWINLAQEWRPTSIAQGDELLARATVVQRAAQAALDEVTGRIETLTVRVVDAERRAAAFGGTYRPLAAVLQASGNATSTEPGDVPPFAGVAAAAETAAETARDQLQQTTLAKQLARDAARRAHDELIEFTRSEKYEQMRNPLRTALLDSPGDVVAANAVDWSGQMTARRTSLQGELEDALRHRGIIARQLATLVEQALRTVGQASRLSRLPDTLGDWAGKDFLQIRYTHPDAATIATRVGDLLDKLARERDPGQAARSSRRDGFNLLLAGVKAAVPNGFRVTVLKPDQVLRDERAPVEEMNDVFSGGQELTAAILLYCTLAALKANNRGRLRSPHAGVLFLDNPIGKASARYLLDMQTMVAAALNVQLVYTTGLFDDRALASFPLWIRMRNDADLRAGLKYIEVADEMRRRLPDPYEPAGGGDTPGSRPGTVTAARVHLRTRAASGSAPDRKPAGR</sequence>
<dbReference type="STRING" id="1206085.SAMN05443575_1560"/>
<dbReference type="EMBL" id="FQVU01000002">
    <property type="protein sequence ID" value="SHG16810.1"/>
    <property type="molecule type" value="Genomic_DNA"/>
</dbReference>
<feature type="region of interest" description="Disordered" evidence="2">
    <location>
        <begin position="1463"/>
        <end position="1507"/>
    </location>
</feature>
<dbReference type="Proteomes" id="UP000186132">
    <property type="component" value="Unassembled WGS sequence"/>
</dbReference>
<keyword evidence="1" id="KW-0175">Coiled coil</keyword>
<feature type="region of interest" description="Disordered" evidence="2">
    <location>
        <begin position="826"/>
        <end position="849"/>
    </location>
</feature>
<evidence type="ECO:0000313" key="3">
    <source>
        <dbReference type="EMBL" id="SHG16810.1"/>
    </source>
</evidence>
<evidence type="ECO:0000256" key="1">
    <source>
        <dbReference type="SAM" id="Coils"/>
    </source>
</evidence>